<dbReference type="Gene3D" id="2.130.10.30">
    <property type="entry name" value="Regulator of chromosome condensation 1/beta-lactamase-inhibitor protein II"/>
    <property type="match status" value="1"/>
</dbReference>
<dbReference type="KEGG" id="tpv:TP01_1191"/>
<protein>
    <recommendedName>
        <fullName evidence="4">Regulator of chromosome condensation</fullName>
    </recommendedName>
</protein>
<dbReference type="SUPFAM" id="SSF50985">
    <property type="entry name" value="RCC1/BLIP-II"/>
    <property type="match status" value="1"/>
</dbReference>
<dbReference type="Pfam" id="PF13540">
    <property type="entry name" value="RCC1_2"/>
    <property type="match status" value="1"/>
</dbReference>
<dbReference type="EMBL" id="AAGK01000001">
    <property type="protein sequence ID" value="EAN34429.1"/>
    <property type="molecule type" value="Genomic_DNA"/>
</dbReference>
<dbReference type="InterPro" id="IPR009091">
    <property type="entry name" value="RCC1/BLIP-II"/>
</dbReference>
<gene>
    <name evidence="2" type="ordered locus">TP01_1191</name>
</gene>
<sequence length="288" mass="33429">MKFVRYFIKNLRVSFFYPIFQIPNAVSFCDSNSVSFCDSNTAKPRDSKPQTHKSHNVYMFGSVKSLPEGLSKHPLLQRLECKLVDFGPNFGVAVDKKSNVYLWGSDTQNEFVKPFLLCTLSNIKDLQVRFRENVRIKDVVCGQTHTLCIDTNNNIYSFGDDSEIELFFGDSRGKSIFEHRHYKPYLKRIYNFSPINTSPIIYNQTEKHLQYVPVRINEMSLLKRYGELIRKSDIKLQAGNHFTIIAITPTHSLHTVNNSEWCEQFDNIVEWLECVWSVWKFGPCVNSG</sequence>
<evidence type="ECO:0008006" key="4">
    <source>
        <dbReference type="Google" id="ProtNLM"/>
    </source>
</evidence>
<dbReference type="InParanoid" id="Q4N6H9"/>
<dbReference type="AlphaFoldDB" id="Q4N6H9"/>
<accession>Q4N6H9</accession>
<comment type="caution">
    <text evidence="2">The sequence shown here is derived from an EMBL/GenBank/DDBJ whole genome shotgun (WGS) entry which is preliminary data.</text>
</comment>
<evidence type="ECO:0000313" key="2">
    <source>
        <dbReference type="EMBL" id="EAN34429.1"/>
    </source>
</evidence>
<evidence type="ECO:0000256" key="1">
    <source>
        <dbReference type="PROSITE-ProRule" id="PRU00235"/>
    </source>
</evidence>
<evidence type="ECO:0000313" key="3">
    <source>
        <dbReference type="Proteomes" id="UP000001949"/>
    </source>
</evidence>
<organism evidence="2 3">
    <name type="scientific">Theileria parva</name>
    <name type="common">East coast fever infection agent</name>
    <dbReference type="NCBI Taxonomy" id="5875"/>
    <lineage>
        <taxon>Eukaryota</taxon>
        <taxon>Sar</taxon>
        <taxon>Alveolata</taxon>
        <taxon>Apicomplexa</taxon>
        <taxon>Aconoidasida</taxon>
        <taxon>Piroplasmida</taxon>
        <taxon>Theileriidae</taxon>
        <taxon>Theileria</taxon>
    </lineage>
</organism>
<name>Q4N6H9_THEPA</name>
<dbReference type="InterPro" id="IPR000408">
    <property type="entry name" value="Reg_chr_condens"/>
</dbReference>
<dbReference type="eggNOG" id="KOG1426">
    <property type="taxonomic scope" value="Eukaryota"/>
</dbReference>
<reference evidence="2 3" key="1">
    <citation type="journal article" date="2005" name="Science">
        <title>Genome sequence of Theileria parva, a bovine pathogen that transforms lymphocytes.</title>
        <authorList>
            <person name="Gardner M.J."/>
            <person name="Bishop R."/>
            <person name="Shah T."/>
            <person name="de Villiers E.P."/>
            <person name="Carlton J.M."/>
            <person name="Hall N."/>
            <person name="Ren Q."/>
            <person name="Paulsen I.T."/>
            <person name="Pain A."/>
            <person name="Berriman M."/>
            <person name="Wilson R.J.M."/>
            <person name="Sato S."/>
            <person name="Ralph S.A."/>
            <person name="Mann D.J."/>
            <person name="Xiong Z."/>
            <person name="Shallom S.J."/>
            <person name="Weidman J."/>
            <person name="Jiang L."/>
            <person name="Lynn J."/>
            <person name="Weaver B."/>
            <person name="Shoaibi A."/>
            <person name="Domingo A.R."/>
            <person name="Wasawo D."/>
            <person name="Crabtree J."/>
            <person name="Wortman J.R."/>
            <person name="Haas B."/>
            <person name="Angiuoli S.V."/>
            <person name="Creasy T.H."/>
            <person name="Lu C."/>
            <person name="Suh B."/>
            <person name="Silva J.C."/>
            <person name="Utterback T.R."/>
            <person name="Feldblyum T.V."/>
            <person name="Pertea M."/>
            <person name="Allen J."/>
            <person name="Nierman W.C."/>
            <person name="Taracha E.L.N."/>
            <person name="Salzberg S.L."/>
            <person name="White O.R."/>
            <person name="Fitzhugh H.A."/>
            <person name="Morzaria S."/>
            <person name="Venter J.C."/>
            <person name="Fraser C.M."/>
            <person name="Nene V."/>
        </authorList>
    </citation>
    <scope>NUCLEOTIDE SEQUENCE [LARGE SCALE GENOMIC DNA]</scope>
    <source>
        <strain evidence="2 3">Muguga</strain>
    </source>
</reference>
<proteinExistence type="predicted"/>
<dbReference type="VEuPathDB" id="PiroplasmaDB:TpMuguga_01g01191"/>
<feature type="repeat" description="RCC1" evidence="1">
    <location>
        <begin position="98"/>
        <end position="152"/>
    </location>
</feature>
<keyword evidence="3" id="KW-1185">Reference proteome</keyword>
<dbReference type="PROSITE" id="PS50012">
    <property type="entry name" value="RCC1_3"/>
    <property type="match status" value="1"/>
</dbReference>
<dbReference type="Proteomes" id="UP000001949">
    <property type="component" value="Unassembled WGS sequence"/>
</dbReference>
<dbReference type="STRING" id="5875.Q4N6H9"/>